<reference evidence="3 4" key="1">
    <citation type="submission" date="2015-10" db="EMBL/GenBank/DDBJ databases">
        <title>Draft genome sequence of Streptomyces yokosukanensis DSM 40224, type strain for the species Streptomyces yokosukanensis.</title>
        <authorList>
            <person name="Ruckert C."/>
            <person name="Winkler A."/>
            <person name="Kalinowski J."/>
            <person name="Kampfer P."/>
            <person name="Glaeser S."/>
        </authorList>
    </citation>
    <scope>NUCLEOTIDE SEQUENCE [LARGE SCALE GENOMIC DNA]</scope>
    <source>
        <strain evidence="3 4">DSM 40224</strain>
    </source>
</reference>
<dbReference type="AlphaFoldDB" id="A0A101PC20"/>
<evidence type="ECO:0000256" key="1">
    <source>
        <dbReference type="SAM" id="MobiDB-lite"/>
    </source>
</evidence>
<dbReference type="EMBL" id="LMWN01000007">
    <property type="protein sequence ID" value="KUN08687.1"/>
    <property type="molecule type" value="Genomic_DNA"/>
</dbReference>
<feature type="domain" description="DUF5753" evidence="2">
    <location>
        <begin position="2"/>
        <end position="39"/>
    </location>
</feature>
<proteinExistence type="predicted"/>
<dbReference type="Proteomes" id="UP000053127">
    <property type="component" value="Unassembled WGS sequence"/>
</dbReference>
<sequence>MVMRGQLEQLLEVAEFRNVDLRVLPLGREENSGLAGGCPASGHPPRLTSSNDACAPPAAARSAE</sequence>
<evidence type="ECO:0000313" key="3">
    <source>
        <dbReference type="EMBL" id="KUN08687.1"/>
    </source>
</evidence>
<name>A0A101PC20_9ACTN</name>
<protein>
    <recommendedName>
        <fullName evidence="2">DUF5753 domain-containing protein</fullName>
    </recommendedName>
</protein>
<dbReference type="RefSeq" id="WP_067118914.1">
    <property type="nucleotide sequence ID" value="NZ_JBFACD010000008.1"/>
</dbReference>
<evidence type="ECO:0000313" key="4">
    <source>
        <dbReference type="Proteomes" id="UP000053127"/>
    </source>
</evidence>
<dbReference type="InterPro" id="IPR043917">
    <property type="entry name" value="DUF5753"/>
</dbReference>
<organism evidence="3 4">
    <name type="scientific">Streptomyces yokosukanensis</name>
    <dbReference type="NCBI Taxonomy" id="67386"/>
    <lineage>
        <taxon>Bacteria</taxon>
        <taxon>Bacillati</taxon>
        <taxon>Actinomycetota</taxon>
        <taxon>Actinomycetes</taxon>
        <taxon>Kitasatosporales</taxon>
        <taxon>Streptomycetaceae</taxon>
        <taxon>Streptomyces</taxon>
    </lineage>
</organism>
<feature type="region of interest" description="Disordered" evidence="1">
    <location>
        <begin position="30"/>
        <end position="64"/>
    </location>
</feature>
<accession>A0A101PC20</accession>
<dbReference type="Pfam" id="PF19054">
    <property type="entry name" value="DUF5753"/>
    <property type="match status" value="1"/>
</dbReference>
<evidence type="ECO:0000259" key="2">
    <source>
        <dbReference type="Pfam" id="PF19054"/>
    </source>
</evidence>
<keyword evidence="4" id="KW-1185">Reference proteome</keyword>
<feature type="compositionally biased region" description="Low complexity" evidence="1">
    <location>
        <begin position="53"/>
        <end position="64"/>
    </location>
</feature>
<comment type="caution">
    <text evidence="3">The sequence shown here is derived from an EMBL/GenBank/DDBJ whole genome shotgun (WGS) entry which is preliminary data.</text>
</comment>
<gene>
    <name evidence="3" type="ORF">AQI95_06570</name>
</gene>